<dbReference type="InterPro" id="IPR040582">
    <property type="entry name" value="OB_MalK-like"/>
</dbReference>
<evidence type="ECO:0000259" key="4">
    <source>
        <dbReference type="PROSITE" id="PS50893"/>
    </source>
</evidence>
<gene>
    <name evidence="5" type="ORF">KHA94_17045</name>
</gene>
<keyword evidence="2" id="KW-0547">Nucleotide-binding</keyword>
<accession>A0ABS5NVM3</accession>
<name>A0ABS5NVM3_9BACI</name>
<dbReference type="Gene3D" id="3.40.50.300">
    <property type="entry name" value="P-loop containing nucleotide triphosphate hydrolases"/>
    <property type="match status" value="1"/>
</dbReference>
<keyword evidence="6" id="KW-1185">Reference proteome</keyword>
<evidence type="ECO:0000313" key="6">
    <source>
        <dbReference type="Proteomes" id="UP000681027"/>
    </source>
</evidence>
<dbReference type="SMART" id="SM00382">
    <property type="entry name" value="AAA"/>
    <property type="match status" value="1"/>
</dbReference>
<organism evidence="5 6">
    <name type="scientific">Cytobacillus citreus</name>
    <dbReference type="NCBI Taxonomy" id="2833586"/>
    <lineage>
        <taxon>Bacteria</taxon>
        <taxon>Bacillati</taxon>
        <taxon>Bacillota</taxon>
        <taxon>Bacilli</taxon>
        <taxon>Bacillales</taxon>
        <taxon>Bacillaceae</taxon>
        <taxon>Cytobacillus</taxon>
    </lineage>
</organism>
<reference evidence="5 6" key="1">
    <citation type="submission" date="2021-05" db="EMBL/GenBank/DDBJ databases">
        <title>Novel Bacillus species.</title>
        <authorList>
            <person name="Liu G."/>
        </authorList>
    </citation>
    <scope>NUCLEOTIDE SEQUENCE [LARGE SCALE GENOMIC DNA]</scope>
    <source>
        <strain evidence="5 6">FJAT-49705</strain>
    </source>
</reference>
<dbReference type="Pfam" id="PF00005">
    <property type="entry name" value="ABC_tran"/>
    <property type="match status" value="1"/>
</dbReference>
<proteinExistence type="predicted"/>
<dbReference type="InterPro" id="IPR047641">
    <property type="entry name" value="ABC_transpr_MalK/UgpC-like"/>
</dbReference>
<sequence length="354" mass="40607">MGTIKLESINKSYKDTKVIENLNLTINKGERLVLLGPSGCGKSTLLRIIAGLEEINSGSIQFEDKEMSHLSAGERNVAMVFQNYALYPHMTVEKNITYALKRNKVPKAEINKRLEKALDMLELQEYRTRLPKDLSGGQRQRVALARAIVKQTEYFLLDEPLSNLDAKLRVSARQSLLHLHEEFKHTFVYVTHDQVEAMALGDRIVVLKKGEIQMLDTPENIYFKPVNVFTAQFIGSPPMNIFKASLEDKSLKIGETVIHLPENLRVRLLDYEKNEIYLGIRPEHMSISTTGLYDMTFNFVENYGSQYGVCLDFNRQECITVSNEKVKDKMVKVNFDLNHLHLFDIDTEENLIYS</sequence>
<evidence type="ECO:0000313" key="5">
    <source>
        <dbReference type="EMBL" id="MBS4191876.1"/>
    </source>
</evidence>
<dbReference type="SUPFAM" id="SSF52540">
    <property type="entry name" value="P-loop containing nucleoside triphosphate hydrolases"/>
    <property type="match status" value="1"/>
</dbReference>
<dbReference type="SUPFAM" id="SSF50331">
    <property type="entry name" value="MOP-like"/>
    <property type="match status" value="1"/>
</dbReference>
<dbReference type="PROSITE" id="PS50893">
    <property type="entry name" value="ABC_TRANSPORTER_2"/>
    <property type="match status" value="1"/>
</dbReference>
<dbReference type="PANTHER" id="PTHR43875">
    <property type="entry name" value="MALTODEXTRIN IMPORT ATP-BINDING PROTEIN MSMX"/>
    <property type="match status" value="1"/>
</dbReference>
<evidence type="ECO:0000256" key="3">
    <source>
        <dbReference type="ARBA" id="ARBA00022840"/>
    </source>
</evidence>
<dbReference type="InterPro" id="IPR012340">
    <property type="entry name" value="NA-bd_OB-fold"/>
</dbReference>
<dbReference type="PANTHER" id="PTHR43875:SF1">
    <property type="entry name" value="OSMOPROTECTIVE COMPOUNDS UPTAKE ATP-BINDING PROTEIN GGTA"/>
    <property type="match status" value="1"/>
</dbReference>
<dbReference type="InterPro" id="IPR003439">
    <property type="entry name" value="ABC_transporter-like_ATP-bd"/>
</dbReference>
<dbReference type="InterPro" id="IPR027417">
    <property type="entry name" value="P-loop_NTPase"/>
</dbReference>
<dbReference type="InterPro" id="IPR017871">
    <property type="entry name" value="ABC_transporter-like_CS"/>
</dbReference>
<evidence type="ECO:0000256" key="2">
    <source>
        <dbReference type="ARBA" id="ARBA00022741"/>
    </source>
</evidence>
<protein>
    <submittedName>
        <fullName evidence="5">ABC transporter ATP-binding protein</fullName>
    </submittedName>
</protein>
<dbReference type="RefSeq" id="WP_213103343.1">
    <property type="nucleotide sequence ID" value="NZ_JAGYPM010000004.1"/>
</dbReference>
<keyword evidence="3 5" id="KW-0067">ATP-binding</keyword>
<feature type="domain" description="ABC transporter" evidence="4">
    <location>
        <begin position="4"/>
        <end position="234"/>
    </location>
</feature>
<dbReference type="Proteomes" id="UP000681027">
    <property type="component" value="Unassembled WGS sequence"/>
</dbReference>
<dbReference type="PROSITE" id="PS00211">
    <property type="entry name" value="ABC_TRANSPORTER_1"/>
    <property type="match status" value="1"/>
</dbReference>
<dbReference type="Gene3D" id="2.40.50.140">
    <property type="entry name" value="Nucleic acid-binding proteins"/>
    <property type="match status" value="1"/>
</dbReference>
<dbReference type="Pfam" id="PF17912">
    <property type="entry name" value="OB_MalK"/>
    <property type="match status" value="1"/>
</dbReference>
<dbReference type="InterPro" id="IPR003593">
    <property type="entry name" value="AAA+_ATPase"/>
</dbReference>
<dbReference type="Gene3D" id="2.40.50.100">
    <property type="match status" value="1"/>
</dbReference>
<evidence type="ECO:0000256" key="1">
    <source>
        <dbReference type="ARBA" id="ARBA00022448"/>
    </source>
</evidence>
<dbReference type="GO" id="GO:0005524">
    <property type="term" value="F:ATP binding"/>
    <property type="evidence" value="ECO:0007669"/>
    <property type="project" value="UniProtKB-KW"/>
</dbReference>
<comment type="caution">
    <text evidence="5">The sequence shown here is derived from an EMBL/GenBank/DDBJ whole genome shotgun (WGS) entry which is preliminary data.</text>
</comment>
<dbReference type="EMBL" id="JAGYPM010000004">
    <property type="protein sequence ID" value="MBS4191876.1"/>
    <property type="molecule type" value="Genomic_DNA"/>
</dbReference>
<keyword evidence="1" id="KW-0813">Transport</keyword>
<dbReference type="InterPro" id="IPR008995">
    <property type="entry name" value="Mo/tungstate-bd_C_term_dom"/>
</dbReference>